<feature type="transmembrane region" description="Helical" evidence="9">
    <location>
        <begin position="401"/>
        <end position="429"/>
    </location>
</feature>
<feature type="transmembrane region" description="Helical" evidence="9">
    <location>
        <begin position="968"/>
        <end position="988"/>
    </location>
</feature>
<feature type="transmembrane region" description="Helical" evidence="9">
    <location>
        <begin position="662"/>
        <end position="679"/>
    </location>
</feature>
<feature type="transmembrane region" description="Helical" evidence="9">
    <location>
        <begin position="926"/>
        <end position="947"/>
    </location>
</feature>
<dbReference type="Gene3D" id="1.20.1250.20">
    <property type="entry name" value="MFS general substrate transporter like domains"/>
    <property type="match status" value="4"/>
</dbReference>
<feature type="transmembrane region" description="Helical" evidence="9">
    <location>
        <begin position="595"/>
        <end position="614"/>
    </location>
</feature>
<keyword evidence="4 9" id="KW-0812">Transmembrane</keyword>
<evidence type="ECO:0000256" key="6">
    <source>
        <dbReference type="ARBA" id="ARBA00023136"/>
    </source>
</evidence>
<keyword evidence="7" id="KW-0175">Coiled coil</keyword>
<feature type="transmembrane region" description="Helical" evidence="9">
    <location>
        <begin position="838"/>
        <end position="862"/>
    </location>
</feature>
<dbReference type="CDD" id="cd17325">
    <property type="entry name" value="MFS_MdtG_SLC18_like"/>
    <property type="match status" value="2"/>
</dbReference>
<dbReference type="PANTHER" id="PTHR23506:SF23">
    <property type="entry name" value="GH10249P"/>
    <property type="match status" value="1"/>
</dbReference>
<dbReference type="InterPro" id="IPR050930">
    <property type="entry name" value="MFS_Vesicular_Transporter"/>
</dbReference>
<dbReference type="GO" id="GO:0022857">
    <property type="term" value="F:transmembrane transporter activity"/>
    <property type="evidence" value="ECO:0007669"/>
    <property type="project" value="InterPro"/>
</dbReference>
<feature type="transmembrane region" description="Helical" evidence="9">
    <location>
        <begin position="685"/>
        <end position="710"/>
    </location>
</feature>
<keyword evidence="6 9" id="KW-0472">Membrane</keyword>
<feature type="transmembrane region" description="Helical" evidence="9">
    <location>
        <begin position="469"/>
        <end position="491"/>
    </location>
</feature>
<feature type="transmembrane region" description="Helical" evidence="9">
    <location>
        <begin position="634"/>
        <end position="653"/>
    </location>
</feature>
<evidence type="ECO:0000256" key="9">
    <source>
        <dbReference type="SAM" id="Phobius"/>
    </source>
</evidence>
<feature type="transmembrane region" description="Helical" evidence="9">
    <location>
        <begin position="76"/>
        <end position="95"/>
    </location>
</feature>
<dbReference type="PROSITE" id="PS50850">
    <property type="entry name" value="MFS"/>
    <property type="match status" value="2"/>
</dbReference>
<dbReference type="EMBL" id="JAAAID010000449">
    <property type="protein sequence ID" value="KAG0017374.1"/>
    <property type="molecule type" value="Genomic_DNA"/>
</dbReference>
<comment type="caution">
    <text evidence="11">The sequence shown here is derived from an EMBL/GenBank/DDBJ whole genome shotgun (WGS) entry which is preliminary data.</text>
</comment>
<dbReference type="AlphaFoldDB" id="A0A9P6T154"/>
<dbReference type="Proteomes" id="UP000703661">
    <property type="component" value="Unassembled WGS sequence"/>
</dbReference>
<evidence type="ECO:0000256" key="7">
    <source>
        <dbReference type="SAM" id="Coils"/>
    </source>
</evidence>
<feature type="transmembrane region" description="Helical" evidence="9">
    <location>
        <begin position="441"/>
        <end position="463"/>
    </location>
</feature>
<dbReference type="InterPro" id="IPR001958">
    <property type="entry name" value="Tet-R_TetA/multi-R_MdtG-like"/>
</dbReference>
<feature type="transmembrane region" description="Helical" evidence="9">
    <location>
        <begin position="203"/>
        <end position="221"/>
    </location>
</feature>
<feature type="transmembrane region" description="Helical" evidence="9">
    <location>
        <begin position="874"/>
        <end position="895"/>
    </location>
</feature>
<reference evidence="11" key="1">
    <citation type="journal article" date="2020" name="Fungal Divers.">
        <title>Resolving the Mortierellaceae phylogeny through synthesis of multi-gene phylogenetics and phylogenomics.</title>
        <authorList>
            <person name="Vandepol N."/>
            <person name="Liber J."/>
            <person name="Desiro A."/>
            <person name="Na H."/>
            <person name="Kennedy M."/>
            <person name="Barry K."/>
            <person name="Grigoriev I.V."/>
            <person name="Miller A.N."/>
            <person name="O'Donnell K."/>
            <person name="Stajich J.E."/>
            <person name="Bonito G."/>
        </authorList>
    </citation>
    <scope>NUCLEOTIDE SEQUENCE</scope>
    <source>
        <strain evidence="11">NRRL 2769</strain>
    </source>
</reference>
<keyword evidence="5 9" id="KW-1133">Transmembrane helix</keyword>
<feature type="region of interest" description="Disordered" evidence="8">
    <location>
        <begin position="1"/>
        <end position="37"/>
    </location>
</feature>
<dbReference type="InterPro" id="IPR036259">
    <property type="entry name" value="MFS_trans_sf"/>
</dbReference>
<evidence type="ECO:0000313" key="11">
    <source>
        <dbReference type="EMBL" id="KAG0017374.1"/>
    </source>
</evidence>
<dbReference type="Pfam" id="PF07690">
    <property type="entry name" value="MFS_1"/>
    <property type="match status" value="2"/>
</dbReference>
<dbReference type="GO" id="GO:0016020">
    <property type="term" value="C:membrane"/>
    <property type="evidence" value="ECO:0007669"/>
    <property type="project" value="UniProtKB-SubCell"/>
</dbReference>
<feature type="transmembrane region" description="Helical" evidence="9">
    <location>
        <begin position="994"/>
        <end position="1016"/>
    </location>
</feature>
<keyword evidence="12" id="KW-1185">Reference proteome</keyword>
<feature type="transmembrane region" description="Helical" evidence="9">
    <location>
        <begin position="233"/>
        <end position="252"/>
    </location>
</feature>
<keyword evidence="3" id="KW-0813">Transport</keyword>
<feature type="transmembrane region" description="Helical" evidence="9">
    <location>
        <begin position="347"/>
        <end position="366"/>
    </location>
</feature>
<comment type="subcellular location">
    <subcellularLocation>
        <location evidence="1">Membrane</location>
        <topology evidence="1">Multi-pass membrane protein</topology>
    </subcellularLocation>
</comment>
<name>A0A9P6T154_9FUNG</name>
<evidence type="ECO:0000256" key="2">
    <source>
        <dbReference type="ARBA" id="ARBA00006829"/>
    </source>
</evidence>
<feature type="coiled-coil region" evidence="7">
    <location>
        <begin position="256"/>
        <end position="283"/>
    </location>
</feature>
<evidence type="ECO:0000256" key="4">
    <source>
        <dbReference type="ARBA" id="ARBA00022692"/>
    </source>
</evidence>
<evidence type="ECO:0000313" key="12">
    <source>
        <dbReference type="Proteomes" id="UP000703661"/>
    </source>
</evidence>
<evidence type="ECO:0000256" key="1">
    <source>
        <dbReference type="ARBA" id="ARBA00004141"/>
    </source>
</evidence>
<sequence length="1059" mass="114745">MSIPSSGHGHNAGDLEQGMVNTCNENPSKHDGDHHVAPRLSSSASGIEAISVSVNTITDISKNVNRFTQFRSSSHFLSFTIGLAFFVDLLCYGIIMPLTPFIVENLGLKSTANGALIACYAVGLLISSPIVGSISDKLVNRRLPMLAGLVALMLSMILFMEALDHFWLLLISRFCAGLAGGTMMTLGFALLSDTYPANQLGVQMGKVMIGHTLGMMAGPPLGGILQDHLGVKAPYVFCLILIAIDLCARLLIIEPRSAKVKAIKEYEKQLEQERQKEQENSNDSINGTLVCPSTPKKAPKLSTLKGLLTSKRLVTALFVSFLEAFLVAALEPILPLYLEKRFHLSETLIGVVFLALSLPTFISPIAGRISDKHGAKTLSVLGIVLCAVFVMLLGLPHNPLWAIILLLVLIGATGSMYITPVLGEISAVVRVTGEGDGFARAFAMFNMCFSIGMVAGPLLGSLVYQEGGMIWACALITIVIVLILPLAIFFMGDKAQKLKDQEQYEKDMLEEEQKLSQIEEYRRRQMKQGDDDDLSQVVVATIPEADSTKIPHIFEADRATLKDPPSATYKDSSSGSPNDEIPQSRLTRFRSSPNFLSFTVGLAVFVDLLCYGIIMPLTPFIVERLGLKSTANGGLIACYAVGLLIASPVAGIISDKIANRRLPMIIGLIALLLATILFMEAMNHFWVLLISRFCAGLAGGTMMTLGFALLSDTYPANQLGAEMGKVMVGQSLGLMVGPPLGGVLQDKVGEKAPYVFCIILIAIDLAARLSIIEPRGAKVKAIRKFQKQQLQQQKEEEEKGRSQSEKMDSTFDVQTSSPSKPSVAKTTTMRGFLTNKRLLTALVVSFMQAFLIAALEPVLPLYLESRFGLSKTQIGVTFLAISIPTFVSPIAGWFSDKHGAKIMSGVAIAVCATISIVIGIPGLPLWAIVLFLVGIGATCAIYITPVLGELSAVVRVTGDGDGFARAFALFNMCFSLGMVAGPLLGSAIYQETSFLWTCVLIGAATFLILPLVFMYMGGKAQKQRDQEQYEKDMYKQNMVLNQIQEQNKQLQQQQQQQID</sequence>
<dbReference type="InterPro" id="IPR011701">
    <property type="entry name" value="MFS"/>
</dbReference>
<feature type="transmembrane region" description="Helical" evidence="9">
    <location>
        <begin position="115"/>
        <end position="131"/>
    </location>
</feature>
<evidence type="ECO:0000259" key="10">
    <source>
        <dbReference type="PROSITE" id="PS50850"/>
    </source>
</evidence>
<proteinExistence type="inferred from homology"/>
<dbReference type="PRINTS" id="PR01035">
    <property type="entry name" value="TCRTETA"/>
</dbReference>
<feature type="transmembrane region" description="Helical" evidence="9">
    <location>
        <begin position="166"/>
        <end position="191"/>
    </location>
</feature>
<feature type="region of interest" description="Disordered" evidence="8">
    <location>
        <begin position="790"/>
        <end position="824"/>
    </location>
</feature>
<feature type="region of interest" description="Disordered" evidence="8">
    <location>
        <begin position="562"/>
        <end position="584"/>
    </location>
</feature>
<evidence type="ECO:0000256" key="3">
    <source>
        <dbReference type="ARBA" id="ARBA00022448"/>
    </source>
</evidence>
<feature type="transmembrane region" description="Helical" evidence="9">
    <location>
        <begin position="378"/>
        <end position="395"/>
    </location>
</feature>
<dbReference type="SUPFAM" id="SSF103473">
    <property type="entry name" value="MFS general substrate transporter"/>
    <property type="match status" value="2"/>
</dbReference>
<feature type="domain" description="Major facilitator superfamily (MFS) profile" evidence="10">
    <location>
        <begin position="596"/>
        <end position="1022"/>
    </location>
</feature>
<dbReference type="PANTHER" id="PTHR23506">
    <property type="entry name" value="GH10249P"/>
    <property type="match status" value="1"/>
</dbReference>
<evidence type="ECO:0000256" key="8">
    <source>
        <dbReference type="SAM" id="MobiDB-lite"/>
    </source>
</evidence>
<gene>
    <name evidence="11" type="ORF">BGZ80_008338</name>
</gene>
<feature type="transmembrane region" description="Helical" evidence="9">
    <location>
        <begin position="143"/>
        <end position="160"/>
    </location>
</feature>
<evidence type="ECO:0000256" key="5">
    <source>
        <dbReference type="ARBA" id="ARBA00022989"/>
    </source>
</evidence>
<dbReference type="InterPro" id="IPR020846">
    <property type="entry name" value="MFS_dom"/>
</dbReference>
<feature type="transmembrane region" description="Helical" evidence="9">
    <location>
        <begin position="313"/>
        <end position="335"/>
    </location>
</feature>
<feature type="coiled-coil region" evidence="7">
    <location>
        <begin position="494"/>
        <end position="521"/>
    </location>
</feature>
<comment type="similarity">
    <text evidence="2">Belongs to the major facilitator superfamily. Vesicular transporter family.</text>
</comment>
<feature type="compositionally biased region" description="Polar residues" evidence="8">
    <location>
        <begin position="811"/>
        <end position="824"/>
    </location>
</feature>
<accession>A0A9P6T154</accession>
<feature type="domain" description="Major facilitator superfamily (MFS) profile" evidence="10">
    <location>
        <begin position="77"/>
        <end position="496"/>
    </location>
</feature>
<feature type="compositionally biased region" description="Basic and acidic residues" evidence="8">
    <location>
        <begin position="27"/>
        <end position="36"/>
    </location>
</feature>
<protein>
    <recommendedName>
        <fullName evidence="10">Major facilitator superfamily (MFS) profile domain-containing protein</fullName>
    </recommendedName>
</protein>
<organism evidence="11 12">
    <name type="scientific">Entomortierella chlamydospora</name>
    <dbReference type="NCBI Taxonomy" id="101097"/>
    <lineage>
        <taxon>Eukaryota</taxon>
        <taxon>Fungi</taxon>
        <taxon>Fungi incertae sedis</taxon>
        <taxon>Mucoromycota</taxon>
        <taxon>Mortierellomycotina</taxon>
        <taxon>Mortierellomycetes</taxon>
        <taxon>Mortierellales</taxon>
        <taxon>Mortierellaceae</taxon>
        <taxon>Entomortierella</taxon>
    </lineage>
</organism>
<feature type="transmembrane region" description="Helical" evidence="9">
    <location>
        <begin position="902"/>
        <end position="920"/>
    </location>
</feature>
<feature type="compositionally biased region" description="Basic and acidic residues" evidence="8">
    <location>
        <begin position="793"/>
        <end position="809"/>
    </location>
</feature>